<reference evidence="2 3" key="1">
    <citation type="submission" date="2019-01" db="EMBL/GenBank/DDBJ databases">
        <title>Sequencing of cultivated peanut Arachis hypogaea provides insights into genome evolution and oil improvement.</title>
        <authorList>
            <person name="Chen X."/>
        </authorList>
    </citation>
    <scope>NUCLEOTIDE SEQUENCE [LARGE SCALE GENOMIC DNA]</scope>
    <source>
        <strain evidence="3">cv. Fuhuasheng</strain>
        <tissue evidence="2">Leaves</tissue>
    </source>
</reference>
<sequence length="106" mass="12281">MMLLSTQLFGDKSGNQVYIRWLPFVAKLDEMGSYSWASATLAWLYRCIVIWALRLSVLDFMVIWESYAALDVLAVVHLEILAEEHSRLFGNLMLRSAYSLLCIQRF</sequence>
<comment type="caution">
    <text evidence="2">The sequence shown here is derived from an EMBL/GenBank/DDBJ whole genome shotgun (WGS) entry which is preliminary data.</text>
</comment>
<dbReference type="Pfam" id="PF10536">
    <property type="entry name" value="PMD"/>
    <property type="match status" value="1"/>
</dbReference>
<dbReference type="EMBL" id="SDMP01000008">
    <property type="protein sequence ID" value="RYR44002.1"/>
    <property type="molecule type" value="Genomic_DNA"/>
</dbReference>
<feature type="domain" description="Aminotransferase-like plant mobile" evidence="1">
    <location>
        <begin position="1"/>
        <end position="49"/>
    </location>
</feature>
<dbReference type="InterPro" id="IPR019557">
    <property type="entry name" value="AminoTfrase-like_pln_mobile"/>
</dbReference>
<evidence type="ECO:0000313" key="2">
    <source>
        <dbReference type="EMBL" id="RYR44002.1"/>
    </source>
</evidence>
<dbReference type="AlphaFoldDB" id="A0A445BZE2"/>
<gene>
    <name evidence="2" type="ORF">Ahy_A08g040385</name>
</gene>
<name>A0A445BZE2_ARAHY</name>
<evidence type="ECO:0000259" key="1">
    <source>
        <dbReference type="Pfam" id="PF10536"/>
    </source>
</evidence>
<proteinExistence type="predicted"/>
<protein>
    <recommendedName>
        <fullName evidence="1">Aminotransferase-like plant mobile domain-containing protein</fullName>
    </recommendedName>
</protein>
<evidence type="ECO:0000313" key="3">
    <source>
        <dbReference type="Proteomes" id="UP000289738"/>
    </source>
</evidence>
<keyword evidence="3" id="KW-1185">Reference proteome</keyword>
<accession>A0A445BZE2</accession>
<dbReference type="Proteomes" id="UP000289738">
    <property type="component" value="Chromosome A08"/>
</dbReference>
<organism evidence="2 3">
    <name type="scientific">Arachis hypogaea</name>
    <name type="common">Peanut</name>
    <dbReference type="NCBI Taxonomy" id="3818"/>
    <lineage>
        <taxon>Eukaryota</taxon>
        <taxon>Viridiplantae</taxon>
        <taxon>Streptophyta</taxon>
        <taxon>Embryophyta</taxon>
        <taxon>Tracheophyta</taxon>
        <taxon>Spermatophyta</taxon>
        <taxon>Magnoliopsida</taxon>
        <taxon>eudicotyledons</taxon>
        <taxon>Gunneridae</taxon>
        <taxon>Pentapetalae</taxon>
        <taxon>rosids</taxon>
        <taxon>fabids</taxon>
        <taxon>Fabales</taxon>
        <taxon>Fabaceae</taxon>
        <taxon>Papilionoideae</taxon>
        <taxon>50 kb inversion clade</taxon>
        <taxon>dalbergioids sensu lato</taxon>
        <taxon>Dalbergieae</taxon>
        <taxon>Pterocarpus clade</taxon>
        <taxon>Arachis</taxon>
    </lineage>
</organism>